<proteinExistence type="predicted"/>
<protein>
    <submittedName>
        <fullName evidence="1">Uncharacterized protein</fullName>
    </submittedName>
</protein>
<evidence type="ECO:0000313" key="1">
    <source>
        <dbReference type="EMBL" id="CAL1287622.1"/>
    </source>
</evidence>
<reference evidence="1 2" key="1">
    <citation type="submission" date="2024-04" db="EMBL/GenBank/DDBJ databases">
        <authorList>
            <person name="Rising A."/>
            <person name="Reimegard J."/>
            <person name="Sonavane S."/>
            <person name="Akerstrom W."/>
            <person name="Nylinder S."/>
            <person name="Hedman E."/>
            <person name="Kallberg Y."/>
        </authorList>
    </citation>
    <scope>NUCLEOTIDE SEQUENCE [LARGE SCALE GENOMIC DNA]</scope>
</reference>
<organism evidence="1 2">
    <name type="scientific">Larinioides sclopetarius</name>
    <dbReference type="NCBI Taxonomy" id="280406"/>
    <lineage>
        <taxon>Eukaryota</taxon>
        <taxon>Metazoa</taxon>
        <taxon>Ecdysozoa</taxon>
        <taxon>Arthropoda</taxon>
        <taxon>Chelicerata</taxon>
        <taxon>Arachnida</taxon>
        <taxon>Araneae</taxon>
        <taxon>Araneomorphae</taxon>
        <taxon>Entelegynae</taxon>
        <taxon>Araneoidea</taxon>
        <taxon>Araneidae</taxon>
        <taxon>Larinioides</taxon>
    </lineage>
</organism>
<comment type="caution">
    <text evidence="1">The sequence shown here is derived from an EMBL/GenBank/DDBJ whole genome shotgun (WGS) entry which is preliminary data.</text>
</comment>
<keyword evidence="2" id="KW-1185">Reference proteome</keyword>
<accession>A0AAV2AUT0</accession>
<name>A0AAV2AUT0_9ARAC</name>
<evidence type="ECO:0000313" key="2">
    <source>
        <dbReference type="Proteomes" id="UP001497382"/>
    </source>
</evidence>
<sequence>MSFSPVDDFVQSLIKGLCRKFSFKEVGETTIADKLSVELLEFSRHFQDYVLAIIYKIPAPLITSKDLFATFLGSVCSDICSLEETVERRFFILCAFITNMTTLSFMMPCYRLIQDVEAVLKFQLKMKLSLSFDSDVKVVFENLEGKIFELTADRHWIRARLHQLRKFIQKAGDIRSLGLENQPDVATRLKTVYDMKTQKSTNDAESNEDEPCPYCESNCKDFLESFLSC</sequence>
<dbReference type="AlphaFoldDB" id="A0AAV2AUT0"/>
<gene>
    <name evidence="1" type="ORF">LARSCL_LOCUS14924</name>
</gene>
<dbReference type="EMBL" id="CAXIEN010000220">
    <property type="protein sequence ID" value="CAL1287622.1"/>
    <property type="molecule type" value="Genomic_DNA"/>
</dbReference>
<dbReference type="Proteomes" id="UP001497382">
    <property type="component" value="Unassembled WGS sequence"/>
</dbReference>